<name>H2Y574_CIOSA</name>
<dbReference type="HOGENOM" id="CLU_1460819_0_0_1"/>
<feature type="compositionally biased region" description="Basic and acidic residues" evidence="1">
    <location>
        <begin position="154"/>
        <end position="163"/>
    </location>
</feature>
<organism evidence="2 3">
    <name type="scientific">Ciona savignyi</name>
    <name type="common">Pacific transparent sea squirt</name>
    <dbReference type="NCBI Taxonomy" id="51511"/>
    <lineage>
        <taxon>Eukaryota</taxon>
        <taxon>Metazoa</taxon>
        <taxon>Chordata</taxon>
        <taxon>Tunicata</taxon>
        <taxon>Ascidiacea</taxon>
        <taxon>Phlebobranchia</taxon>
        <taxon>Cionidae</taxon>
        <taxon>Ciona</taxon>
    </lineage>
</organism>
<feature type="region of interest" description="Disordered" evidence="1">
    <location>
        <begin position="23"/>
        <end position="185"/>
    </location>
</feature>
<reference evidence="2" key="3">
    <citation type="submission" date="2025-09" db="UniProtKB">
        <authorList>
            <consortium name="Ensembl"/>
        </authorList>
    </citation>
    <scope>IDENTIFICATION</scope>
</reference>
<reference evidence="3" key="1">
    <citation type="submission" date="2003-08" db="EMBL/GenBank/DDBJ databases">
        <authorList>
            <person name="Birren B."/>
            <person name="Nusbaum C."/>
            <person name="Abebe A."/>
            <person name="Abouelleil A."/>
            <person name="Adekoya E."/>
            <person name="Ait-zahra M."/>
            <person name="Allen N."/>
            <person name="Allen T."/>
            <person name="An P."/>
            <person name="Anderson M."/>
            <person name="Anderson S."/>
            <person name="Arachchi H."/>
            <person name="Armbruster J."/>
            <person name="Bachantsang P."/>
            <person name="Baldwin J."/>
            <person name="Barry A."/>
            <person name="Bayul T."/>
            <person name="Blitshsteyn B."/>
            <person name="Bloom T."/>
            <person name="Blye J."/>
            <person name="Boguslavskiy L."/>
            <person name="Borowsky M."/>
            <person name="Boukhgalter B."/>
            <person name="Brunache A."/>
            <person name="Butler J."/>
            <person name="Calixte N."/>
            <person name="Calvo S."/>
            <person name="Camarata J."/>
            <person name="Campo K."/>
            <person name="Chang J."/>
            <person name="Cheshatsang Y."/>
            <person name="Citroen M."/>
            <person name="Collymore A."/>
            <person name="Considine T."/>
            <person name="Cook A."/>
            <person name="Cooke P."/>
            <person name="Corum B."/>
            <person name="Cuomo C."/>
            <person name="David R."/>
            <person name="Dawoe T."/>
            <person name="Degray S."/>
            <person name="Dodge S."/>
            <person name="Dooley K."/>
            <person name="Dorje P."/>
            <person name="Dorjee K."/>
            <person name="Dorris L."/>
            <person name="Duffey N."/>
            <person name="Dupes A."/>
            <person name="Elkins T."/>
            <person name="Engels R."/>
            <person name="Erickson J."/>
            <person name="Farina A."/>
            <person name="Faro S."/>
            <person name="Ferreira P."/>
            <person name="Fischer H."/>
            <person name="Fitzgerald M."/>
            <person name="Foley K."/>
            <person name="Gage D."/>
            <person name="Galagan J."/>
            <person name="Gearin G."/>
            <person name="Gnerre S."/>
            <person name="Gnirke A."/>
            <person name="Goyette A."/>
            <person name="Graham J."/>
            <person name="Grandbois E."/>
            <person name="Gyaltsen K."/>
            <person name="Hafez N."/>
            <person name="Hagopian D."/>
            <person name="Hagos B."/>
            <person name="Hall J."/>
            <person name="Hatcher B."/>
            <person name="Heller A."/>
            <person name="Higgins H."/>
            <person name="Honan T."/>
            <person name="Horn A."/>
            <person name="Houde N."/>
            <person name="Hughes L."/>
            <person name="Hulme W."/>
            <person name="Husby E."/>
            <person name="Iliev I."/>
            <person name="Jaffe D."/>
            <person name="Jones C."/>
            <person name="Kamal M."/>
            <person name="Kamat A."/>
            <person name="Kamvysselis M."/>
            <person name="Karlsson E."/>
            <person name="Kells C."/>
            <person name="Kieu A."/>
            <person name="Kisner P."/>
            <person name="Kodira C."/>
            <person name="Kulbokas E."/>
            <person name="Labutti K."/>
            <person name="Lama D."/>
            <person name="Landers T."/>
            <person name="Leger J."/>
            <person name="Levine S."/>
            <person name="Lewis D."/>
            <person name="Lewis T."/>
            <person name="Lindblad-toh K."/>
            <person name="Liu X."/>
            <person name="Lokyitsang T."/>
            <person name="Lokyitsang Y."/>
            <person name="Lucien O."/>
            <person name="Lui A."/>
            <person name="Ma L.J."/>
            <person name="Mabbitt R."/>
            <person name="Macdonald J."/>
            <person name="Maclean C."/>
            <person name="Major J."/>
            <person name="Manning J."/>
            <person name="Marabella R."/>
            <person name="Maru K."/>
            <person name="Matthews C."/>
            <person name="Mauceli E."/>
            <person name="Mccarthy M."/>
            <person name="Mcdonough S."/>
            <person name="Mcghee T."/>
            <person name="Meldrim J."/>
            <person name="Meneus L."/>
            <person name="Mesirov J."/>
            <person name="Mihalev A."/>
            <person name="Mihova T."/>
            <person name="Mikkelsen T."/>
            <person name="Mlenga V."/>
            <person name="Moru K."/>
            <person name="Mozes J."/>
            <person name="Mulrain L."/>
            <person name="Munson G."/>
            <person name="Naylor J."/>
            <person name="Newes C."/>
            <person name="Nguyen C."/>
            <person name="Nguyen N."/>
            <person name="Nguyen T."/>
            <person name="Nicol R."/>
            <person name="Nielsen C."/>
            <person name="Nizzari M."/>
            <person name="Norbu C."/>
            <person name="Norbu N."/>
            <person name="O'donnell P."/>
            <person name="Okoawo O."/>
            <person name="O'leary S."/>
            <person name="Omotosho B."/>
            <person name="O'neill K."/>
            <person name="Osman S."/>
            <person name="Parker S."/>
            <person name="Perrin D."/>
            <person name="Phunkhang P."/>
            <person name="Piqani B."/>
            <person name="Purcell S."/>
            <person name="Rachupka T."/>
            <person name="Ramasamy U."/>
            <person name="Rameau R."/>
            <person name="Ray V."/>
            <person name="Raymond C."/>
            <person name="Retta R."/>
            <person name="Richardson S."/>
            <person name="Rise C."/>
            <person name="Rodriguez J."/>
            <person name="Rogers J."/>
            <person name="Rogov P."/>
            <person name="Rutman M."/>
            <person name="Schupbach R."/>
            <person name="Seaman C."/>
            <person name="Settipalli S."/>
            <person name="Sharpe T."/>
            <person name="Sheridan J."/>
            <person name="Sherpa N."/>
            <person name="Shi J."/>
            <person name="Smirnov S."/>
            <person name="Smith C."/>
            <person name="Sougnez C."/>
            <person name="Spencer B."/>
            <person name="Stalker J."/>
            <person name="Stange-thomann N."/>
            <person name="Stavropoulos S."/>
            <person name="Stetson K."/>
            <person name="Stone C."/>
            <person name="Stone S."/>
            <person name="Stubbs M."/>
            <person name="Talamas J."/>
            <person name="Tchuinga P."/>
            <person name="Tenzing P."/>
            <person name="Tesfaye S."/>
            <person name="Theodore J."/>
            <person name="Thoulutsang Y."/>
            <person name="Topham K."/>
            <person name="Towey S."/>
            <person name="Tsamla T."/>
            <person name="Tsomo N."/>
            <person name="Vallee D."/>
            <person name="Vassiliev H."/>
            <person name="Venkataraman V."/>
            <person name="Vinson J."/>
            <person name="Vo A."/>
            <person name="Wade C."/>
            <person name="Wang S."/>
            <person name="Wangchuk T."/>
            <person name="Wangdi T."/>
            <person name="Whittaker C."/>
            <person name="Wilkinson J."/>
            <person name="Wu Y."/>
            <person name="Wyman D."/>
            <person name="Yadav S."/>
            <person name="Yang S."/>
            <person name="Yang X."/>
            <person name="Yeager S."/>
            <person name="Yee E."/>
            <person name="Young G."/>
            <person name="Zainoun J."/>
            <person name="Zembeck L."/>
            <person name="Zimmer A."/>
            <person name="Zody M."/>
            <person name="Lander E."/>
        </authorList>
    </citation>
    <scope>NUCLEOTIDE SEQUENCE [LARGE SCALE GENOMIC DNA]</scope>
</reference>
<feature type="compositionally biased region" description="Acidic residues" evidence="1">
    <location>
        <begin position="80"/>
        <end position="89"/>
    </location>
</feature>
<evidence type="ECO:0000313" key="3">
    <source>
        <dbReference type="Proteomes" id="UP000007875"/>
    </source>
</evidence>
<evidence type="ECO:0000313" key="2">
    <source>
        <dbReference type="Ensembl" id="ENSCSAVP00000000472.1"/>
    </source>
</evidence>
<proteinExistence type="predicted"/>
<feature type="compositionally biased region" description="Polar residues" evidence="1">
    <location>
        <begin position="25"/>
        <end position="59"/>
    </location>
</feature>
<accession>H2Y574</accession>
<protein>
    <submittedName>
        <fullName evidence="2">Uncharacterized protein</fullName>
    </submittedName>
</protein>
<dbReference type="InParanoid" id="H2Y574"/>
<dbReference type="Ensembl" id="ENSCSAVT00000000477.1">
    <property type="protein sequence ID" value="ENSCSAVP00000000472.1"/>
    <property type="gene ID" value="ENSCSAVG00000000272.1"/>
</dbReference>
<feature type="compositionally biased region" description="Acidic residues" evidence="1">
    <location>
        <begin position="164"/>
        <end position="178"/>
    </location>
</feature>
<sequence length="185" mass="20030">MRSNVQALYDIITAREVAHAEQQAIIANQQKNKSPPANQNPEKNEKQSSPVTSQHNHSPVTVRKRRPLVPGTAIPSLDDVINEESEVTMDETRSDCDVTVPTRVRHNSDPCNNSAIVTSHSRTPSSPAKLNTTAPPVESSDEGTIYGETPDPESSDRSNSESCHDDDDVSDSEPEVDDGSGCLVS</sequence>
<keyword evidence="3" id="KW-1185">Reference proteome</keyword>
<dbReference type="AlphaFoldDB" id="H2Y574"/>
<evidence type="ECO:0000256" key="1">
    <source>
        <dbReference type="SAM" id="MobiDB-lite"/>
    </source>
</evidence>
<dbReference type="Proteomes" id="UP000007875">
    <property type="component" value="Unassembled WGS sequence"/>
</dbReference>
<reference evidence="2" key="2">
    <citation type="submission" date="2025-08" db="UniProtKB">
        <authorList>
            <consortium name="Ensembl"/>
        </authorList>
    </citation>
    <scope>IDENTIFICATION</scope>
</reference>
<feature type="compositionally biased region" description="Polar residues" evidence="1">
    <location>
        <begin position="109"/>
        <end position="134"/>
    </location>
</feature>